<feature type="domain" description="WYL" evidence="2">
    <location>
        <begin position="143"/>
        <end position="207"/>
    </location>
</feature>
<feature type="domain" description="Helix-turn-helix type 11" evidence="1">
    <location>
        <begin position="12"/>
        <end position="65"/>
    </location>
</feature>
<dbReference type="SUPFAM" id="SSF46785">
    <property type="entry name" value="Winged helix' DNA-binding domain"/>
    <property type="match status" value="1"/>
</dbReference>
<reference evidence="3 4" key="1">
    <citation type="submission" date="2023-06" db="EMBL/GenBank/DDBJ databases">
        <title>Actinomycetospora Odt1-22.</title>
        <authorList>
            <person name="Supong K."/>
        </authorList>
    </citation>
    <scope>NUCLEOTIDE SEQUENCE [LARGE SCALE GENOMIC DNA]</scope>
    <source>
        <strain evidence="3 4">Odt1-22</strain>
    </source>
</reference>
<evidence type="ECO:0000313" key="3">
    <source>
        <dbReference type="EMBL" id="MDL5157864.1"/>
    </source>
</evidence>
<name>A0ABT7MB28_9PSEU</name>
<dbReference type="InterPro" id="IPR026881">
    <property type="entry name" value="WYL_dom"/>
</dbReference>
<sequence length="234" mass="25384">MHQLNRTDRLYALAEELRAVAPRPRSARWLAARFEVSVRTVERDLDALKQSGVPITADTGRSGGYSLDRARTLPPLALTAGEALAVGIALRSAASSPFAGAARSAARKVLAGLSPDVRRREEVLAARVHTVGDVEAPAGTPTDTLADAVASGRVLRLAYTDSAGHDSQRDVEPLGLLWGTRGWYLMAWCRRREGVRGFHVGRITAVTELAEHAPPRDADLRRELDRLDADPLRT</sequence>
<dbReference type="EMBL" id="JASVWF010000003">
    <property type="protein sequence ID" value="MDL5157864.1"/>
    <property type="molecule type" value="Genomic_DNA"/>
</dbReference>
<dbReference type="PROSITE" id="PS52050">
    <property type="entry name" value="WYL"/>
    <property type="match status" value="1"/>
</dbReference>
<dbReference type="Proteomes" id="UP001231924">
    <property type="component" value="Unassembled WGS sequence"/>
</dbReference>
<keyword evidence="4" id="KW-1185">Reference proteome</keyword>
<dbReference type="PANTHER" id="PTHR34580:SF3">
    <property type="entry name" value="PROTEIN PAFB"/>
    <property type="match status" value="1"/>
</dbReference>
<organism evidence="3 4">
    <name type="scientific">Actinomycetospora termitidis</name>
    <dbReference type="NCBI Taxonomy" id="3053470"/>
    <lineage>
        <taxon>Bacteria</taxon>
        <taxon>Bacillati</taxon>
        <taxon>Actinomycetota</taxon>
        <taxon>Actinomycetes</taxon>
        <taxon>Pseudonocardiales</taxon>
        <taxon>Pseudonocardiaceae</taxon>
        <taxon>Actinomycetospora</taxon>
    </lineage>
</organism>
<dbReference type="Gene3D" id="1.10.10.10">
    <property type="entry name" value="Winged helix-like DNA-binding domain superfamily/Winged helix DNA-binding domain"/>
    <property type="match status" value="1"/>
</dbReference>
<dbReference type="InterPro" id="IPR036390">
    <property type="entry name" value="WH_DNA-bd_sf"/>
</dbReference>
<proteinExistence type="predicted"/>
<dbReference type="Pfam" id="PF08279">
    <property type="entry name" value="HTH_11"/>
    <property type="match status" value="1"/>
</dbReference>
<accession>A0ABT7MB28</accession>
<gene>
    <name evidence="3" type="ORF">QRT03_17995</name>
</gene>
<protein>
    <submittedName>
        <fullName evidence="3">WYL domain-containing protein</fullName>
    </submittedName>
</protein>
<dbReference type="InterPro" id="IPR036388">
    <property type="entry name" value="WH-like_DNA-bd_sf"/>
</dbReference>
<evidence type="ECO:0000259" key="2">
    <source>
        <dbReference type="Pfam" id="PF13280"/>
    </source>
</evidence>
<dbReference type="RefSeq" id="WP_286054312.1">
    <property type="nucleotide sequence ID" value="NZ_JASVWF010000003.1"/>
</dbReference>
<comment type="caution">
    <text evidence="3">The sequence shown here is derived from an EMBL/GenBank/DDBJ whole genome shotgun (WGS) entry which is preliminary data.</text>
</comment>
<evidence type="ECO:0000313" key="4">
    <source>
        <dbReference type="Proteomes" id="UP001231924"/>
    </source>
</evidence>
<dbReference type="Pfam" id="PF13280">
    <property type="entry name" value="WYL"/>
    <property type="match status" value="1"/>
</dbReference>
<dbReference type="InterPro" id="IPR051534">
    <property type="entry name" value="CBASS_pafABC_assoc_protein"/>
</dbReference>
<dbReference type="InterPro" id="IPR013196">
    <property type="entry name" value="HTH_11"/>
</dbReference>
<evidence type="ECO:0000259" key="1">
    <source>
        <dbReference type="Pfam" id="PF08279"/>
    </source>
</evidence>
<dbReference type="PANTHER" id="PTHR34580">
    <property type="match status" value="1"/>
</dbReference>